<dbReference type="Proteomes" id="UP000799777">
    <property type="component" value="Unassembled WGS sequence"/>
</dbReference>
<dbReference type="InterPro" id="IPR013087">
    <property type="entry name" value="Znf_C2H2_type"/>
</dbReference>
<dbReference type="InterPro" id="IPR036236">
    <property type="entry name" value="Znf_C2H2_sf"/>
</dbReference>
<dbReference type="PROSITE" id="PS50157">
    <property type="entry name" value="ZINC_FINGER_C2H2_2"/>
    <property type="match status" value="1"/>
</dbReference>
<protein>
    <recommendedName>
        <fullName evidence="2">C2H2-type domain-containing protein</fullName>
    </recommendedName>
</protein>
<dbReference type="AlphaFoldDB" id="A0A9P4LRE2"/>
<gene>
    <name evidence="3" type="ORF">EK21DRAFT_85695</name>
</gene>
<keyword evidence="1" id="KW-0479">Metal-binding</keyword>
<dbReference type="SUPFAM" id="SSF57667">
    <property type="entry name" value="beta-beta-alpha zinc fingers"/>
    <property type="match status" value="1"/>
</dbReference>
<feature type="domain" description="C2H2-type" evidence="2">
    <location>
        <begin position="61"/>
        <end position="90"/>
    </location>
</feature>
<evidence type="ECO:0000313" key="4">
    <source>
        <dbReference type="Proteomes" id="UP000799777"/>
    </source>
</evidence>
<dbReference type="Gene3D" id="3.30.160.60">
    <property type="entry name" value="Classic Zinc Finger"/>
    <property type="match status" value="1"/>
</dbReference>
<dbReference type="Pfam" id="PF12874">
    <property type="entry name" value="zf-met"/>
    <property type="match status" value="1"/>
</dbReference>
<accession>A0A9P4LRE2</accession>
<reference evidence="3" key="1">
    <citation type="journal article" date="2020" name="Stud. Mycol.">
        <title>101 Dothideomycetes genomes: a test case for predicting lifestyles and emergence of pathogens.</title>
        <authorList>
            <person name="Haridas S."/>
            <person name="Albert R."/>
            <person name="Binder M."/>
            <person name="Bloem J."/>
            <person name="Labutti K."/>
            <person name="Salamov A."/>
            <person name="Andreopoulos B."/>
            <person name="Baker S."/>
            <person name="Barry K."/>
            <person name="Bills G."/>
            <person name="Bluhm B."/>
            <person name="Cannon C."/>
            <person name="Castanera R."/>
            <person name="Culley D."/>
            <person name="Daum C."/>
            <person name="Ezra D."/>
            <person name="Gonzalez J."/>
            <person name="Henrissat B."/>
            <person name="Kuo A."/>
            <person name="Liang C."/>
            <person name="Lipzen A."/>
            <person name="Lutzoni F."/>
            <person name="Magnuson J."/>
            <person name="Mondo S."/>
            <person name="Nolan M."/>
            <person name="Ohm R."/>
            <person name="Pangilinan J."/>
            <person name="Park H.-J."/>
            <person name="Ramirez L."/>
            <person name="Alfaro M."/>
            <person name="Sun H."/>
            <person name="Tritt A."/>
            <person name="Yoshinaga Y."/>
            <person name="Zwiers L.-H."/>
            <person name="Turgeon B."/>
            <person name="Goodwin S."/>
            <person name="Spatafora J."/>
            <person name="Crous P."/>
            <person name="Grigoriev I."/>
        </authorList>
    </citation>
    <scope>NUCLEOTIDE SEQUENCE</scope>
    <source>
        <strain evidence="3">CBS 110217</strain>
    </source>
</reference>
<organism evidence="3 4">
    <name type="scientific">Setomelanomma holmii</name>
    <dbReference type="NCBI Taxonomy" id="210430"/>
    <lineage>
        <taxon>Eukaryota</taxon>
        <taxon>Fungi</taxon>
        <taxon>Dikarya</taxon>
        <taxon>Ascomycota</taxon>
        <taxon>Pezizomycotina</taxon>
        <taxon>Dothideomycetes</taxon>
        <taxon>Pleosporomycetidae</taxon>
        <taxon>Pleosporales</taxon>
        <taxon>Pleosporineae</taxon>
        <taxon>Phaeosphaeriaceae</taxon>
        <taxon>Setomelanomma</taxon>
    </lineage>
</organism>
<name>A0A9P4LRE2_9PLEO</name>
<keyword evidence="1" id="KW-0862">Zinc</keyword>
<dbReference type="PROSITE" id="PS00028">
    <property type="entry name" value="ZINC_FINGER_C2H2_1"/>
    <property type="match status" value="1"/>
</dbReference>
<dbReference type="GO" id="GO:0008270">
    <property type="term" value="F:zinc ion binding"/>
    <property type="evidence" value="ECO:0007669"/>
    <property type="project" value="UniProtKB-KW"/>
</dbReference>
<evidence type="ECO:0000313" key="3">
    <source>
        <dbReference type="EMBL" id="KAF2034260.1"/>
    </source>
</evidence>
<sequence length="154" mass="16800">MATQCPICSRHFASKTVRNQHTSTKKLSLAVPHTCRKCDLRFCSQLAMEMHRDASAHDTMFKCEPCNRTFGERRAVAGHEKGKTHHKNAAAWDAKQISILPIDAETHAHGTATNPLRVGIAFVPAGAKTKTKSKSKSSQNGAGSYDGYGFRGCT</sequence>
<evidence type="ECO:0000256" key="1">
    <source>
        <dbReference type="PROSITE-ProRule" id="PRU00042"/>
    </source>
</evidence>
<evidence type="ECO:0000259" key="2">
    <source>
        <dbReference type="PROSITE" id="PS50157"/>
    </source>
</evidence>
<proteinExistence type="predicted"/>
<dbReference type="EMBL" id="ML978162">
    <property type="protein sequence ID" value="KAF2034260.1"/>
    <property type="molecule type" value="Genomic_DNA"/>
</dbReference>
<comment type="caution">
    <text evidence="3">The sequence shown here is derived from an EMBL/GenBank/DDBJ whole genome shotgun (WGS) entry which is preliminary data.</text>
</comment>
<keyword evidence="4" id="KW-1185">Reference proteome</keyword>
<dbReference type="SMART" id="SM00355">
    <property type="entry name" value="ZnF_C2H2"/>
    <property type="match status" value="3"/>
</dbReference>
<dbReference type="OrthoDB" id="3694035at2759"/>
<keyword evidence="1" id="KW-0863">Zinc-finger</keyword>